<dbReference type="NCBIfam" id="TIGR00855">
    <property type="entry name" value="L12"/>
    <property type="match status" value="1"/>
</dbReference>
<comment type="similarity">
    <text evidence="1 4">Belongs to the bacterial ribosomal protein bL12 family.</text>
</comment>
<dbReference type="GO" id="GO:0006412">
    <property type="term" value="P:translation"/>
    <property type="evidence" value="ECO:0007669"/>
    <property type="project" value="UniProtKB-UniRule"/>
</dbReference>
<dbReference type="HAMAP" id="MF_00368">
    <property type="entry name" value="Ribosomal_bL12"/>
    <property type="match status" value="1"/>
</dbReference>
<dbReference type="Gene3D" id="3.30.1390.10">
    <property type="match status" value="1"/>
</dbReference>
<gene>
    <name evidence="4" type="primary">rplL</name>
    <name evidence="7" type="ORF">ENQ77_01070</name>
    <name evidence="8" type="ORF">ENU66_03720</name>
</gene>
<dbReference type="PANTHER" id="PTHR45987:SF4">
    <property type="entry name" value="LARGE RIBOSOMAL SUBUNIT PROTEIN BL12M"/>
    <property type="match status" value="1"/>
</dbReference>
<dbReference type="AlphaFoldDB" id="A0A7C2K290"/>
<evidence type="ECO:0000256" key="1">
    <source>
        <dbReference type="ARBA" id="ARBA00007197"/>
    </source>
</evidence>
<evidence type="ECO:0000256" key="4">
    <source>
        <dbReference type="HAMAP-Rule" id="MF_00368"/>
    </source>
</evidence>
<keyword evidence="3 4" id="KW-0687">Ribonucleoprotein</keyword>
<organism evidence="7">
    <name type="scientific">candidate division WOR-3 bacterium</name>
    <dbReference type="NCBI Taxonomy" id="2052148"/>
    <lineage>
        <taxon>Bacteria</taxon>
        <taxon>Bacteria division WOR-3</taxon>
    </lineage>
</organism>
<dbReference type="FunFam" id="3.30.1390.10:FF:000001">
    <property type="entry name" value="50S ribosomal protein L7/L12"/>
    <property type="match status" value="1"/>
</dbReference>
<accession>A0A7C2K290</accession>
<dbReference type="SUPFAM" id="SSF48300">
    <property type="entry name" value="Ribosomal protein L7/12, oligomerisation (N-terminal) domain"/>
    <property type="match status" value="1"/>
</dbReference>
<dbReference type="InterPro" id="IPR000206">
    <property type="entry name" value="Ribosomal_bL12"/>
</dbReference>
<evidence type="ECO:0000256" key="3">
    <source>
        <dbReference type="ARBA" id="ARBA00023274"/>
    </source>
</evidence>
<name>A0A7C2K290_UNCW3</name>
<keyword evidence="2 4" id="KW-0689">Ribosomal protein</keyword>
<dbReference type="SUPFAM" id="SSF54736">
    <property type="entry name" value="ClpS-like"/>
    <property type="match status" value="1"/>
</dbReference>
<protein>
    <recommendedName>
        <fullName evidence="4">Large ribosomal subunit protein bL12</fullName>
    </recommendedName>
</protein>
<dbReference type="Pfam" id="PF16320">
    <property type="entry name" value="Ribosomal_L12_N"/>
    <property type="match status" value="1"/>
</dbReference>
<sequence length="128" mass="13761">MAEKKSVAEIVEMIESLSVLELSQLVKELENKFGVSAAMPVMAGPVAAGAAPAAAVEEKTEFDVILVDAGQDRINVLKEVRALTGLGLKEAKDFVDNLPKPLKEGVSKEEAEKIKQQFEKLGAKVEIK</sequence>
<dbReference type="EMBL" id="DSOL01000027">
    <property type="protein sequence ID" value="HEN27264.1"/>
    <property type="molecule type" value="Genomic_DNA"/>
</dbReference>
<dbReference type="InterPro" id="IPR008932">
    <property type="entry name" value="Ribosomal_bL12_oligo"/>
</dbReference>
<dbReference type="GO" id="GO:0022625">
    <property type="term" value="C:cytosolic large ribosomal subunit"/>
    <property type="evidence" value="ECO:0007669"/>
    <property type="project" value="TreeGrafter"/>
</dbReference>
<dbReference type="InterPro" id="IPR014719">
    <property type="entry name" value="Ribosomal_bL12_C/ClpS-like"/>
</dbReference>
<evidence type="ECO:0000259" key="5">
    <source>
        <dbReference type="Pfam" id="PF00542"/>
    </source>
</evidence>
<reference evidence="7" key="1">
    <citation type="journal article" date="2020" name="mSystems">
        <title>Genome- and Community-Level Interaction Insights into Carbon Utilization and Element Cycling Functions of Hydrothermarchaeota in Hydrothermal Sediment.</title>
        <authorList>
            <person name="Zhou Z."/>
            <person name="Liu Y."/>
            <person name="Xu W."/>
            <person name="Pan J."/>
            <person name="Luo Z.H."/>
            <person name="Li M."/>
        </authorList>
    </citation>
    <scope>NUCLEOTIDE SEQUENCE [LARGE SCALE GENOMIC DNA]</scope>
    <source>
        <strain evidence="7">SpSt-34</strain>
        <strain evidence="8">SpSt-69</strain>
    </source>
</reference>
<comment type="function">
    <text evidence="4">Forms part of the ribosomal stalk which helps the ribosome interact with GTP-bound translation factors. Is thus essential for accurate translation.</text>
</comment>
<dbReference type="EMBL" id="DTDJ01000027">
    <property type="protein sequence ID" value="HGL17421.1"/>
    <property type="molecule type" value="Genomic_DNA"/>
</dbReference>
<evidence type="ECO:0000259" key="6">
    <source>
        <dbReference type="Pfam" id="PF16320"/>
    </source>
</evidence>
<evidence type="ECO:0000313" key="7">
    <source>
        <dbReference type="EMBL" id="HEN27264.1"/>
    </source>
</evidence>
<evidence type="ECO:0000313" key="8">
    <source>
        <dbReference type="EMBL" id="HGL17421.1"/>
    </source>
</evidence>
<dbReference type="InterPro" id="IPR036235">
    <property type="entry name" value="Ribosomal_bL12_oligo_N_sf"/>
</dbReference>
<dbReference type="Gene3D" id="1.20.5.710">
    <property type="entry name" value="Single helix bin"/>
    <property type="match status" value="1"/>
</dbReference>
<comment type="subunit">
    <text evidence="4">Homodimer. Part of the ribosomal stalk of the 50S ribosomal subunit. Forms a multimeric L10(L12)X complex, where L10 forms an elongated spine to which 2 to 4 L12 dimers bind in a sequential fashion. Binds GTP-bound translation factors.</text>
</comment>
<dbReference type="InterPro" id="IPR013823">
    <property type="entry name" value="Ribosomal_bL12_C"/>
</dbReference>
<proteinExistence type="inferred from homology"/>
<comment type="caution">
    <text evidence="7">The sequence shown here is derived from an EMBL/GenBank/DDBJ whole genome shotgun (WGS) entry which is preliminary data.</text>
</comment>
<dbReference type="Pfam" id="PF00542">
    <property type="entry name" value="Ribosomal_L12"/>
    <property type="match status" value="1"/>
</dbReference>
<dbReference type="CDD" id="cd00387">
    <property type="entry name" value="Ribosomal_L7_L12"/>
    <property type="match status" value="1"/>
</dbReference>
<dbReference type="GO" id="GO:0003735">
    <property type="term" value="F:structural constituent of ribosome"/>
    <property type="evidence" value="ECO:0007669"/>
    <property type="project" value="InterPro"/>
</dbReference>
<feature type="domain" description="Large ribosomal subunit protein bL12 oligomerization" evidence="6">
    <location>
        <begin position="8"/>
        <end position="54"/>
    </location>
</feature>
<dbReference type="GO" id="GO:0003729">
    <property type="term" value="F:mRNA binding"/>
    <property type="evidence" value="ECO:0007669"/>
    <property type="project" value="TreeGrafter"/>
</dbReference>
<feature type="domain" description="Large ribosomal subunit protein bL12 C-terminal" evidence="5">
    <location>
        <begin position="62"/>
        <end position="128"/>
    </location>
</feature>
<evidence type="ECO:0000256" key="2">
    <source>
        <dbReference type="ARBA" id="ARBA00022980"/>
    </source>
</evidence>
<dbReference type="PANTHER" id="PTHR45987">
    <property type="entry name" value="39S RIBOSOMAL PROTEIN L12"/>
    <property type="match status" value="1"/>
</dbReference>